<sequence>MAGGYGVRQYISGVLKARRLATYQKVSRALCRQLGSLSMLHRDILDHYDGLFKRIADVLDERAEPGSFVIMTCNDDDDADEGDEKERDGTLRLAFGQGFDEFKTRLAMDSTAWGVIHVAAFDAKGAKSVRGVLVNWRTKSMDDKGKRMRRRVLRILDDEMPGLATLNFGGEPDNPELSAEKFSRAMQPLVPNPSRWNFG</sequence>
<protein>
    <submittedName>
        <fullName evidence="1">Uncharacterized protein</fullName>
    </submittedName>
</protein>
<proteinExistence type="predicted"/>
<name>A0A7S2TER1_9EUKA</name>
<evidence type="ECO:0000313" key="1">
    <source>
        <dbReference type="EMBL" id="CAD9744724.1"/>
    </source>
</evidence>
<gene>
    <name evidence="1" type="ORF">LSP00402_LOCUS460</name>
</gene>
<reference evidence="1" key="1">
    <citation type="submission" date="2021-01" db="EMBL/GenBank/DDBJ databases">
        <authorList>
            <person name="Corre E."/>
            <person name="Pelletier E."/>
            <person name="Niang G."/>
            <person name="Scheremetjew M."/>
            <person name="Finn R."/>
            <person name="Kale V."/>
            <person name="Holt S."/>
            <person name="Cochrane G."/>
            <person name="Meng A."/>
            <person name="Brown T."/>
            <person name="Cohen L."/>
        </authorList>
    </citation>
    <scope>NUCLEOTIDE SEQUENCE</scope>
    <source>
        <strain evidence="1">CCMP622</strain>
    </source>
</reference>
<dbReference type="EMBL" id="HBHP01000684">
    <property type="protein sequence ID" value="CAD9744724.1"/>
    <property type="molecule type" value="Transcribed_RNA"/>
</dbReference>
<organism evidence="1">
    <name type="scientific">Lotharella oceanica</name>
    <dbReference type="NCBI Taxonomy" id="641309"/>
    <lineage>
        <taxon>Eukaryota</taxon>
        <taxon>Sar</taxon>
        <taxon>Rhizaria</taxon>
        <taxon>Cercozoa</taxon>
        <taxon>Chlorarachniophyceae</taxon>
        <taxon>Lotharella</taxon>
    </lineage>
</organism>
<accession>A0A7S2TER1</accession>
<dbReference type="AlphaFoldDB" id="A0A7S2TER1"/>